<sequence>MLITIPNLIIPLLLFLFFKLINCTNTPNFNNPFLQRPNIMVFMVDDLGFGDLQTFGNLEQEFNPVDQMIREGIRFTNAYSADSMCSPARAGFITGTLYFIGRRDWIGMERLDFENYGNFYYIRVILWKNSLDG</sequence>
<gene>
    <name evidence="1" type="ORF">MENTE1834_LOCUS42477</name>
</gene>
<organism evidence="1 2">
    <name type="scientific">Meloidogyne enterolobii</name>
    <name type="common">Root-knot nematode worm</name>
    <name type="synonym">Meloidogyne mayaguensis</name>
    <dbReference type="NCBI Taxonomy" id="390850"/>
    <lineage>
        <taxon>Eukaryota</taxon>
        <taxon>Metazoa</taxon>
        <taxon>Ecdysozoa</taxon>
        <taxon>Nematoda</taxon>
        <taxon>Chromadorea</taxon>
        <taxon>Rhabditida</taxon>
        <taxon>Tylenchina</taxon>
        <taxon>Tylenchomorpha</taxon>
        <taxon>Tylenchoidea</taxon>
        <taxon>Meloidogynidae</taxon>
        <taxon>Meloidogyninae</taxon>
        <taxon>Meloidogyne</taxon>
    </lineage>
</organism>
<protein>
    <submittedName>
        <fullName evidence="1">Uncharacterized protein</fullName>
    </submittedName>
</protein>
<dbReference type="Proteomes" id="UP001497535">
    <property type="component" value="Unassembled WGS sequence"/>
</dbReference>
<accession>A0ACB1ARV4</accession>
<keyword evidence="2" id="KW-1185">Reference proteome</keyword>
<evidence type="ECO:0000313" key="1">
    <source>
        <dbReference type="EMBL" id="CAK5102232.1"/>
    </source>
</evidence>
<evidence type="ECO:0000313" key="2">
    <source>
        <dbReference type="Proteomes" id="UP001497535"/>
    </source>
</evidence>
<reference evidence="1" key="1">
    <citation type="submission" date="2023-11" db="EMBL/GenBank/DDBJ databases">
        <authorList>
            <person name="Poullet M."/>
        </authorList>
    </citation>
    <scope>NUCLEOTIDE SEQUENCE</scope>
    <source>
        <strain evidence="1">E1834</strain>
    </source>
</reference>
<dbReference type="EMBL" id="CAVMJV010000111">
    <property type="protein sequence ID" value="CAK5102232.1"/>
    <property type="molecule type" value="Genomic_DNA"/>
</dbReference>
<name>A0ACB1ARV4_MELEN</name>
<proteinExistence type="predicted"/>
<comment type="caution">
    <text evidence="1">The sequence shown here is derived from an EMBL/GenBank/DDBJ whole genome shotgun (WGS) entry which is preliminary data.</text>
</comment>